<sequence>MGPISKIKNFQWSIILFGFICIANLSSAWSQESIKLQGRILNDSLEGSFINIINTSTNRGTINSTLGVFEIVVRENDTLQFSSIQYEKLEVEISRMIFETGYLEVELIPGMNELEEVKISNISLTGNLVSDISEMDIIEENYGFKRIGPDVRTVSERKLTVYGGSPVDLLLGHLNGEIKMLKKVGKNEKLRAVVEKAEKMVPFSFYTDDLKIPEANVTSFLYFCAEEPQFKNLLSEEKVIELMELYKRRAPDFIQMYNLD</sequence>
<dbReference type="Proteomes" id="UP001253848">
    <property type="component" value="Unassembled WGS sequence"/>
</dbReference>
<comment type="caution">
    <text evidence="1">The sequence shown here is derived from an EMBL/GenBank/DDBJ whole genome shotgun (WGS) entry which is preliminary data.</text>
</comment>
<evidence type="ECO:0000313" key="2">
    <source>
        <dbReference type="Proteomes" id="UP001253848"/>
    </source>
</evidence>
<dbReference type="EMBL" id="JAVRHN010000004">
    <property type="protein sequence ID" value="MDT0686132.1"/>
    <property type="molecule type" value="Genomic_DNA"/>
</dbReference>
<name>A0ABU3DQZ5_9FLAO</name>
<evidence type="ECO:0008006" key="3">
    <source>
        <dbReference type="Google" id="ProtNLM"/>
    </source>
</evidence>
<dbReference type="RefSeq" id="WP_311499527.1">
    <property type="nucleotide sequence ID" value="NZ_JAVRHN010000004.1"/>
</dbReference>
<proteinExistence type="predicted"/>
<evidence type="ECO:0000313" key="1">
    <source>
        <dbReference type="EMBL" id="MDT0686132.1"/>
    </source>
</evidence>
<protein>
    <recommendedName>
        <fullName evidence="3">Carboxypeptidase-like regulatory domain-containing protein</fullName>
    </recommendedName>
</protein>
<keyword evidence="2" id="KW-1185">Reference proteome</keyword>
<reference evidence="1 2" key="1">
    <citation type="submission" date="2023-09" db="EMBL/GenBank/DDBJ databases">
        <authorList>
            <person name="Rey-Velasco X."/>
        </authorList>
    </citation>
    <scope>NUCLEOTIDE SEQUENCE [LARGE SCALE GENOMIC DNA]</scope>
    <source>
        <strain evidence="1 2">F225</strain>
    </source>
</reference>
<organism evidence="1 2">
    <name type="scientific">Autumnicola psychrophila</name>
    <dbReference type="NCBI Taxonomy" id="3075592"/>
    <lineage>
        <taxon>Bacteria</taxon>
        <taxon>Pseudomonadati</taxon>
        <taxon>Bacteroidota</taxon>
        <taxon>Flavobacteriia</taxon>
        <taxon>Flavobacteriales</taxon>
        <taxon>Flavobacteriaceae</taxon>
        <taxon>Autumnicola</taxon>
    </lineage>
</organism>
<accession>A0ABU3DQZ5</accession>
<gene>
    <name evidence="1" type="ORF">RM541_07130</name>
</gene>